<name>A0ABU1J139_9BACL</name>
<feature type="transmembrane region" description="Helical" evidence="8">
    <location>
        <begin position="414"/>
        <end position="435"/>
    </location>
</feature>
<evidence type="ECO:0000256" key="2">
    <source>
        <dbReference type="ARBA" id="ARBA00022448"/>
    </source>
</evidence>
<organism evidence="10 11">
    <name type="scientific">Paenibacillus hunanensis</name>
    <dbReference type="NCBI Taxonomy" id="539262"/>
    <lineage>
        <taxon>Bacteria</taxon>
        <taxon>Bacillati</taxon>
        <taxon>Bacillota</taxon>
        <taxon>Bacilli</taxon>
        <taxon>Bacillales</taxon>
        <taxon>Paenibacillaceae</taxon>
        <taxon>Paenibacillus</taxon>
    </lineage>
</organism>
<accession>A0ABU1J139</accession>
<proteinExistence type="predicted"/>
<dbReference type="PROSITE" id="PS50850">
    <property type="entry name" value="MFS"/>
    <property type="match status" value="1"/>
</dbReference>
<feature type="transmembrane region" description="Helical" evidence="8">
    <location>
        <begin position="94"/>
        <end position="118"/>
    </location>
</feature>
<dbReference type="EMBL" id="JAVDQH010000012">
    <property type="protein sequence ID" value="MDR6245188.1"/>
    <property type="molecule type" value="Genomic_DNA"/>
</dbReference>
<feature type="transmembrane region" description="Helical" evidence="8">
    <location>
        <begin position="252"/>
        <end position="270"/>
    </location>
</feature>
<dbReference type="CDD" id="cd17319">
    <property type="entry name" value="MFS_ExuT_GudP_like"/>
    <property type="match status" value="1"/>
</dbReference>
<feature type="compositionally biased region" description="Polar residues" evidence="7">
    <location>
        <begin position="221"/>
        <end position="239"/>
    </location>
</feature>
<dbReference type="InterPro" id="IPR011701">
    <property type="entry name" value="MFS"/>
</dbReference>
<dbReference type="Proteomes" id="UP001185028">
    <property type="component" value="Unassembled WGS sequence"/>
</dbReference>
<dbReference type="SUPFAM" id="SSF103473">
    <property type="entry name" value="MFS general substrate transporter"/>
    <property type="match status" value="1"/>
</dbReference>
<sequence>MAIPSTPPPGKTSPQTPMTSKPKLRWGIVILLLIGAVINYLDRSNLSVANTTIAEQFQLSSTQMGLLLSAFLWPYAIANLPAGWLVDRFGPRKMFAWASGLWSIATLISAFVNSYSLLYAMRMLLGVSESPFFTSALKSNERWFAKKERGLPTSIINTGSQIANAIAPPLLTALMLTMSWRGMFIVIGVAGLLLMIIWLKIYRDPTFAEQQLIHTSDHEQTNTTSVNQPQREAQTSQTPTASWSSLFKHKSTWFMIIGNFGIMFTIWVYLTWLPSYLEKEQGFTLKETGWIASIPFIAGIIGVLVGGIISDYFIRKGVHPITSRKVPIVGGAILAAASVAPIPFIDNTVLSIVLLSVGYFASQLPSGVIWTLAADIAPGDQVASLGAIQNFGGFLGAALAPIITGLILDQTGSFNNVFLLGAGLLLLGAISYGFFLKKPIERTASPT</sequence>
<protein>
    <submittedName>
        <fullName evidence="10">D-galactonate transporter</fullName>
    </submittedName>
</protein>
<evidence type="ECO:0000256" key="8">
    <source>
        <dbReference type="SAM" id="Phobius"/>
    </source>
</evidence>
<dbReference type="PANTHER" id="PTHR11662">
    <property type="entry name" value="SOLUTE CARRIER FAMILY 17"/>
    <property type="match status" value="1"/>
</dbReference>
<keyword evidence="4 8" id="KW-0812">Transmembrane</keyword>
<keyword evidence="6 8" id="KW-0472">Membrane</keyword>
<dbReference type="InterPro" id="IPR036259">
    <property type="entry name" value="MFS_trans_sf"/>
</dbReference>
<feature type="domain" description="Major facilitator superfamily (MFS) profile" evidence="9">
    <location>
        <begin position="28"/>
        <end position="440"/>
    </location>
</feature>
<feature type="transmembrane region" description="Helical" evidence="8">
    <location>
        <begin position="326"/>
        <end position="345"/>
    </location>
</feature>
<feature type="transmembrane region" description="Helical" evidence="8">
    <location>
        <begin position="351"/>
        <end position="373"/>
    </location>
</feature>
<keyword evidence="11" id="KW-1185">Reference proteome</keyword>
<gene>
    <name evidence="10" type="ORF">JOC58_003087</name>
</gene>
<evidence type="ECO:0000256" key="3">
    <source>
        <dbReference type="ARBA" id="ARBA00022475"/>
    </source>
</evidence>
<feature type="transmembrane region" description="Helical" evidence="8">
    <location>
        <begin position="385"/>
        <end position="408"/>
    </location>
</feature>
<feature type="transmembrane region" description="Helical" evidence="8">
    <location>
        <begin position="24"/>
        <end position="41"/>
    </location>
</feature>
<comment type="caution">
    <text evidence="10">The sequence shown here is derived from an EMBL/GenBank/DDBJ whole genome shotgun (WGS) entry which is preliminary data.</text>
</comment>
<keyword evidence="2" id="KW-0813">Transport</keyword>
<dbReference type="RefSeq" id="WP_188776520.1">
    <property type="nucleotide sequence ID" value="NZ_BMMB01000007.1"/>
</dbReference>
<dbReference type="InterPro" id="IPR000849">
    <property type="entry name" value="Sugar_P_transporter"/>
</dbReference>
<feature type="transmembrane region" description="Helical" evidence="8">
    <location>
        <begin position="61"/>
        <end position="82"/>
    </location>
</feature>
<feature type="compositionally biased region" description="Pro residues" evidence="7">
    <location>
        <begin position="1"/>
        <end position="11"/>
    </location>
</feature>
<dbReference type="InterPro" id="IPR020846">
    <property type="entry name" value="MFS_dom"/>
</dbReference>
<comment type="subcellular location">
    <subcellularLocation>
        <location evidence="1">Cell membrane</location>
        <topology evidence="1">Multi-pass membrane protein</topology>
    </subcellularLocation>
</comment>
<keyword evidence="5 8" id="KW-1133">Transmembrane helix</keyword>
<dbReference type="InterPro" id="IPR050382">
    <property type="entry name" value="MFS_Na/Anion_cotransporter"/>
</dbReference>
<evidence type="ECO:0000313" key="11">
    <source>
        <dbReference type="Proteomes" id="UP001185028"/>
    </source>
</evidence>
<dbReference type="Pfam" id="PF07690">
    <property type="entry name" value="MFS_1"/>
    <property type="match status" value="1"/>
</dbReference>
<evidence type="ECO:0000256" key="5">
    <source>
        <dbReference type="ARBA" id="ARBA00022989"/>
    </source>
</evidence>
<dbReference type="Gene3D" id="1.20.1250.20">
    <property type="entry name" value="MFS general substrate transporter like domains"/>
    <property type="match status" value="2"/>
</dbReference>
<feature type="transmembrane region" description="Helical" evidence="8">
    <location>
        <begin position="178"/>
        <end position="199"/>
    </location>
</feature>
<dbReference type="PANTHER" id="PTHR11662:SF399">
    <property type="entry name" value="FI19708P1-RELATED"/>
    <property type="match status" value="1"/>
</dbReference>
<evidence type="ECO:0000256" key="1">
    <source>
        <dbReference type="ARBA" id="ARBA00004651"/>
    </source>
</evidence>
<feature type="region of interest" description="Disordered" evidence="7">
    <location>
        <begin position="218"/>
        <end position="239"/>
    </location>
</feature>
<reference evidence="10 11" key="1">
    <citation type="submission" date="2023-07" db="EMBL/GenBank/DDBJ databases">
        <title>Genomic Encyclopedia of Type Strains, Phase IV (KMG-IV): sequencing the most valuable type-strain genomes for metagenomic binning, comparative biology and taxonomic classification.</title>
        <authorList>
            <person name="Goeker M."/>
        </authorList>
    </citation>
    <scope>NUCLEOTIDE SEQUENCE [LARGE SCALE GENOMIC DNA]</scope>
    <source>
        <strain evidence="10 11">DSM 22170</strain>
    </source>
</reference>
<keyword evidence="3" id="KW-1003">Cell membrane</keyword>
<evidence type="ECO:0000313" key="10">
    <source>
        <dbReference type="EMBL" id="MDR6245188.1"/>
    </source>
</evidence>
<feature type="region of interest" description="Disordered" evidence="7">
    <location>
        <begin position="1"/>
        <end position="20"/>
    </location>
</feature>
<evidence type="ECO:0000256" key="6">
    <source>
        <dbReference type="ARBA" id="ARBA00023136"/>
    </source>
</evidence>
<evidence type="ECO:0000256" key="7">
    <source>
        <dbReference type="SAM" id="MobiDB-lite"/>
    </source>
</evidence>
<evidence type="ECO:0000256" key="4">
    <source>
        <dbReference type="ARBA" id="ARBA00022692"/>
    </source>
</evidence>
<dbReference type="PIRSF" id="PIRSF002808">
    <property type="entry name" value="Hexose_phosphate_transp"/>
    <property type="match status" value="1"/>
</dbReference>
<evidence type="ECO:0000259" key="9">
    <source>
        <dbReference type="PROSITE" id="PS50850"/>
    </source>
</evidence>
<feature type="transmembrane region" description="Helical" evidence="8">
    <location>
        <begin position="290"/>
        <end position="314"/>
    </location>
</feature>